<name>A0A4P7L0S3_9GAMM</name>
<dbReference type="SUPFAM" id="SSF46689">
    <property type="entry name" value="Homeodomain-like"/>
    <property type="match status" value="1"/>
</dbReference>
<dbReference type="GO" id="GO:0003677">
    <property type="term" value="F:DNA binding"/>
    <property type="evidence" value="ECO:0007669"/>
    <property type="project" value="InterPro"/>
</dbReference>
<reference evidence="3 4" key="1">
    <citation type="submission" date="2019-03" db="EMBL/GenBank/DDBJ databases">
        <title>Long-read sequencing reveals hyperdense prophage content in a complex bacterial symbiont genome.</title>
        <authorList>
            <person name="Frost C.L."/>
            <person name="Siozios S."/>
            <person name="Nadal-Jimenez P."/>
            <person name="Brockhurst M.A."/>
            <person name="King K.C."/>
            <person name="Darby A.C."/>
            <person name="Hurst G.D.D."/>
        </authorList>
    </citation>
    <scope>NUCLEOTIDE SEQUENCE [LARGE SCALE GENOMIC DNA]</scope>
    <source>
        <strain evidence="3 4">FIN</strain>
        <plasmid evidence="4">parsfin6</plasmid>
    </source>
</reference>
<dbReference type="GeneID" id="96894693"/>
<dbReference type="AlphaFoldDB" id="A0A4P7L0S3"/>
<dbReference type="Pfam" id="PF01527">
    <property type="entry name" value="HTH_Tnp_1"/>
    <property type="match status" value="1"/>
</dbReference>
<protein>
    <recommendedName>
        <fullName evidence="5">Transposase</fullName>
    </recommendedName>
</protein>
<gene>
    <name evidence="3" type="ORF">ArsFIN_48980</name>
</gene>
<evidence type="ECO:0000256" key="2">
    <source>
        <dbReference type="SAM" id="Coils"/>
    </source>
</evidence>
<proteinExistence type="inferred from homology"/>
<dbReference type="RefSeq" id="WP_407062055.1">
    <property type="nucleotide sequence ID" value="NZ_CP038618.1"/>
</dbReference>
<keyword evidence="2" id="KW-0175">Coiled coil</keyword>
<dbReference type="KEGG" id="ans:ArsFIN_48980"/>
<dbReference type="InterPro" id="IPR009057">
    <property type="entry name" value="Homeodomain-like_sf"/>
</dbReference>
<dbReference type="EMBL" id="CP038618">
    <property type="protein sequence ID" value="QBY46287.1"/>
    <property type="molecule type" value="Genomic_DNA"/>
</dbReference>
<organism evidence="3 4">
    <name type="scientific">Arsenophonus nasoniae</name>
    <name type="common">son-killer infecting Nasonia vitripennis</name>
    <dbReference type="NCBI Taxonomy" id="638"/>
    <lineage>
        <taxon>Bacteria</taxon>
        <taxon>Pseudomonadati</taxon>
        <taxon>Pseudomonadota</taxon>
        <taxon>Gammaproteobacteria</taxon>
        <taxon>Enterobacterales</taxon>
        <taxon>Morganellaceae</taxon>
        <taxon>Arsenophonus</taxon>
    </lineage>
</organism>
<keyword evidence="3" id="KW-0614">Plasmid</keyword>
<evidence type="ECO:0000256" key="1">
    <source>
        <dbReference type="ARBA" id="ARBA00009964"/>
    </source>
</evidence>
<geneLocation type="plasmid" evidence="4">
    <name>parsfin6</name>
</geneLocation>
<dbReference type="InterPro" id="IPR002514">
    <property type="entry name" value="Transposase_8"/>
</dbReference>
<dbReference type="Proteomes" id="UP000295134">
    <property type="component" value="Plasmid pArsFIN6"/>
</dbReference>
<feature type="coiled-coil region" evidence="2">
    <location>
        <begin position="66"/>
        <end position="93"/>
    </location>
</feature>
<dbReference type="GO" id="GO:0006313">
    <property type="term" value="P:DNA transposition"/>
    <property type="evidence" value="ECO:0007669"/>
    <property type="project" value="InterPro"/>
</dbReference>
<sequence length="106" mass="11987">MTRKVKVKVTFSGKQKLEYAKLMVEGGYSNIQVEKISGAGKSAVSRWKQQYLAELNGNTPVKSKALTPEQQRIQELEVQLKRAQRDNDILKKAAAYFILDNQNSKS</sequence>
<evidence type="ECO:0000313" key="4">
    <source>
        <dbReference type="Proteomes" id="UP000295134"/>
    </source>
</evidence>
<dbReference type="GO" id="GO:0004803">
    <property type="term" value="F:transposase activity"/>
    <property type="evidence" value="ECO:0007669"/>
    <property type="project" value="InterPro"/>
</dbReference>
<comment type="similarity">
    <text evidence="1">Belongs to the transposase 8 family.</text>
</comment>
<evidence type="ECO:0008006" key="5">
    <source>
        <dbReference type="Google" id="ProtNLM"/>
    </source>
</evidence>
<evidence type="ECO:0000313" key="3">
    <source>
        <dbReference type="EMBL" id="QBY46287.1"/>
    </source>
</evidence>
<accession>A0A4P7L0S3</accession>